<proteinExistence type="inferred from homology"/>
<dbReference type="RefSeq" id="WP_138790265.1">
    <property type="nucleotide sequence ID" value="NZ_JBHTGQ010000008.1"/>
</dbReference>
<dbReference type="PANTHER" id="PTHR18964:SF149">
    <property type="entry name" value="BIFUNCTIONAL UDP-N-ACETYLGLUCOSAMINE 2-EPIMERASE_N-ACETYLMANNOSAMINE KINASE"/>
    <property type="match status" value="1"/>
</dbReference>
<dbReference type="Proteomes" id="UP001596528">
    <property type="component" value="Unassembled WGS sequence"/>
</dbReference>
<dbReference type="SUPFAM" id="SSF53067">
    <property type="entry name" value="Actin-like ATPase domain"/>
    <property type="match status" value="1"/>
</dbReference>
<evidence type="ECO:0000313" key="2">
    <source>
        <dbReference type="EMBL" id="MFC7748998.1"/>
    </source>
</evidence>
<comment type="caution">
    <text evidence="2">The sequence shown here is derived from an EMBL/GenBank/DDBJ whole genome shotgun (WGS) entry which is preliminary data.</text>
</comment>
<sequence>MGSYAFGFDVGGTNIECGLVGREGSIVWRSRVRTEPERGNEHVMSLIAGQALQGLRDTGIPASDVSGIGIGMPGLIDPKRGVAILSANLFFRNYPVAAQIAERTGLRVCVENDVRLYVYGESLYGAGRNYRHVLGLTIGTGLAAAFVQDGRLYSGSGYSGEIGHIPVDTNGRPCGCGLTGCLETVVSAPGIVRQAIEALADGGHPNSPLRRKHADPSLLTARDLSEAYDEGDALAAAIMERTGRLLGRTLSYLVPMLSPDAIVIGGGVAQAGERLLGPVKEALYANIMPVYRDRLAFAAAELGDDAGILGSARWAFERTEGEGERRPSE</sequence>
<accession>A0ABW2V197</accession>
<name>A0ABW2V197_9BACL</name>
<dbReference type="InterPro" id="IPR043129">
    <property type="entry name" value="ATPase_NBD"/>
</dbReference>
<dbReference type="InterPro" id="IPR000600">
    <property type="entry name" value="ROK"/>
</dbReference>
<dbReference type="EMBL" id="JBHTGQ010000008">
    <property type="protein sequence ID" value="MFC7748998.1"/>
    <property type="molecule type" value="Genomic_DNA"/>
</dbReference>
<evidence type="ECO:0000313" key="3">
    <source>
        <dbReference type="Proteomes" id="UP001596528"/>
    </source>
</evidence>
<organism evidence="2 3">
    <name type="scientific">Paenibacillus thermoaerophilus</name>
    <dbReference type="NCBI Taxonomy" id="1215385"/>
    <lineage>
        <taxon>Bacteria</taxon>
        <taxon>Bacillati</taxon>
        <taxon>Bacillota</taxon>
        <taxon>Bacilli</taxon>
        <taxon>Bacillales</taxon>
        <taxon>Paenibacillaceae</taxon>
        <taxon>Paenibacillus</taxon>
    </lineage>
</organism>
<keyword evidence="3" id="KW-1185">Reference proteome</keyword>
<protein>
    <submittedName>
        <fullName evidence="2">ROK family protein</fullName>
    </submittedName>
</protein>
<dbReference type="Pfam" id="PF00480">
    <property type="entry name" value="ROK"/>
    <property type="match status" value="1"/>
</dbReference>
<comment type="similarity">
    <text evidence="1">Belongs to the ROK (NagC/XylR) family.</text>
</comment>
<evidence type="ECO:0000256" key="1">
    <source>
        <dbReference type="ARBA" id="ARBA00006479"/>
    </source>
</evidence>
<dbReference type="PANTHER" id="PTHR18964">
    <property type="entry name" value="ROK (REPRESSOR, ORF, KINASE) FAMILY"/>
    <property type="match status" value="1"/>
</dbReference>
<dbReference type="Gene3D" id="3.30.420.40">
    <property type="match status" value="2"/>
</dbReference>
<gene>
    <name evidence="2" type="ORF">ACFQWB_03430</name>
</gene>
<reference evidence="3" key="1">
    <citation type="journal article" date="2019" name="Int. J. Syst. Evol. Microbiol.">
        <title>The Global Catalogue of Microorganisms (GCM) 10K type strain sequencing project: providing services to taxonomists for standard genome sequencing and annotation.</title>
        <authorList>
            <consortium name="The Broad Institute Genomics Platform"/>
            <consortium name="The Broad Institute Genome Sequencing Center for Infectious Disease"/>
            <person name="Wu L."/>
            <person name="Ma J."/>
        </authorList>
    </citation>
    <scope>NUCLEOTIDE SEQUENCE [LARGE SCALE GENOMIC DNA]</scope>
    <source>
        <strain evidence="3">JCM 18657</strain>
    </source>
</reference>